<proteinExistence type="predicted"/>
<accession>A0A8K0SWR5</accession>
<dbReference type="InterPro" id="IPR036864">
    <property type="entry name" value="Zn2-C6_fun-type_DNA-bd_sf"/>
</dbReference>
<dbReference type="SMART" id="SM00906">
    <property type="entry name" value="Fungal_trans"/>
    <property type="match status" value="1"/>
</dbReference>
<reference evidence="5" key="1">
    <citation type="journal article" date="2021" name="Nat. Commun.">
        <title>Genetic determinants of endophytism in the Arabidopsis root mycobiome.</title>
        <authorList>
            <person name="Mesny F."/>
            <person name="Miyauchi S."/>
            <person name="Thiergart T."/>
            <person name="Pickel B."/>
            <person name="Atanasova L."/>
            <person name="Karlsson M."/>
            <person name="Huettel B."/>
            <person name="Barry K.W."/>
            <person name="Haridas S."/>
            <person name="Chen C."/>
            <person name="Bauer D."/>
            <person name="Andreopoulos W."/>
            <person name="Pangilinan J."/>
            <person name="LaButti K."/>
            <person name="Riley R."/>
            <person name="Lipzen A."/>
            <person name="Clum A."/>
            <person name="Drula E."/>
            <person name="Henrissat B."/>
            <person name="Kohler A."/>
            <person name="Grigoriev I.V."/>
            <person name="Martin F.M."/>
            <person name="Hacquard S."/>
        </authorList>
    </citation>
    <scope>NUCLEOTIDE SEQUENCE</scope>
    <source>
        <strain evidence="5">MPI-CAGE-CH-0235</strain>
    </source>
</reference>
<keyword evidence="2" id="KW-0539">Nucleus</keyword>
<evidence type="ECO:0000313" key="5">
    <source>
        <dbReference type="EMBL" id="KAH7324807.1"/>
    </source>
</evidence>
<dbReference type="Pfam" id="PF04082">
    <property type="entry name" value="Fungal_trans"/>
    <property type="match status" value="1"/>
</dbReference>
<gene>
    <name evidence="5" type="ORF">B0I35DRAFT_170249</name>
</gene>
<dbReference type="InterPro" id="IPR007219">
    <property type="entry name" value="XnlR_reg_dom"/>
</dbReference>
<keyword evidence="1" id="KW-0479">Metal-binding</keyword>
<dbReference type="PROSITE" id="PS00463">
    <property type="entry name" value="ZN2_CY6_FUNGAL_1"/>
    <property type="match status" value="1"/>
</dbReference>
<dbReference type="GO" id="GO:0006351">
    <property type="term" value="P:DNA-templated transcription"/>
    <property type="evidence" value="ECO:0007669"/>
    <property type="project" value="InterPro"/>
</dbReference>
<dbReference type="PANTHER" id="PTHR46910:SF15">
    <property type="entry name" value="PRNA PROTEIN"/>
    <property type="match status" value="1"/>
</dbReference>
<feature type="domain" description="Zn(2)-C6 fungal-type" evidence="4">
    <location>
        <begin position="25"/>
        <end position="54"/>
    </location>
</feature>
<dbReference type="InterPro" id="IPR001138">
    <property type="entry name" value="Zn2Cys6_DnaBD"/>
</dbReference>
<dbReference type="GO" id="GO:0008270">
    <property type="term" value="F:zinc ion binding"/>
    <property type="evidence" value="ECO:0007669"/>
    <property type="project" value="InterPro"/>
</dbReference>
<dbReference type="PANTHER" id="PTHR46910">
    <property type="entry name" value="TRANSCRIPTION FACTOR PDR1"/>
    <property type="match status" value="1"/>
</dbReference>
<dbReference type="CDD" id="cd00067">
    <property type="entry name" value="GAL4"/>
    <property type="match status" value="1"/>
</dbReference>
<evidence type="ECO:0000259" key="4">
    <source>
        <dbReference type="PROSITE" id="PS50048"/>
    </source>
</evidence>
<dbReference type="GO" id="GO:0000981">
    <property type="term" value="F:DNA-binding transcription factor activity, RNA polymerase II-specific"/>
    <property type="evidence" value="ECO:0007669"/>
    <property type="project" value="InterPro"/>
</dbReference>
<dbReference type="AlphaFoldDB" id="A0A8K0SWR5"/>
<comment type="caution">
    <text evidence="5">The sequence shown here is derived from an EMBL/GenBank/DDBJ whole genome shotgun (WGS) entry which is preliminary data.</text>
</comment>
<evidence type="ECO:0000313" key="6">
    <source>
        <dbReference type="Proteomes" id="UP000813444"/>
    </source>
</evidence>
<dbReference type="SMART" id="SM00066">
    <property type="entry name" value="GAL4"/>
    <property type="match status" value="1"/>
</dbReference>
<dbReference type="CDD" id="cd12148">
    <property type="entry name" value="fungal_TF_MHR"/>
    <property type="match status" value="1"/>
</dbReference>
<dbReference type="OrthoDB" id="3921198at2759"/>
<dbReference type="GO" id="GO:0003677">
    <property type="term" value="F:DNA binding"/>
    <property type="evidence" value="ECO:0007669"/>
    <property type="project" value="InterPro"/>
</dbReference>
<evidence type="ECO:0000256" key="1">
    <source>
        <dbReference type="ARBA" id="ARBA00022723"/>
    </source>
</evidence>
<dbReference type="PROSITE" id="PS50048">
    <property type="entry name" value="ZN2_CY6_FUNGAL_2"/>
    <property type="match status" value="1"/>
</dbReference>
<name>A0A8K0SWR5_9HYPO</name>
<dbReference type="InterPro" id="IPR050987">
    <property type="entry name" value="AtrR-like"/>
</dbReference>
<organism evidence="5 6">
    <name type="scientific">Stachybotrys elegans</name>
    <dbReference type="NCBI Taxonomy" id="80388"/>
    <lineage>
        <taxon>Eukaryota</taxon>
        <taxon>Fungi</taxon>
        <taxon>Dikarya</taxon>
        <taxon>Ascomycota</taxon>
        <taxon>Pezizomycotina</taxon>
        <taxon>Sordariomycetes</taxon>
        <taxon>Hypocreomycetidae</taxon>
        <taxon>Hypocreales</taxon>
        <taxon>Stachybotryaceae</taxon>
        <taxon>Stachybotrys</taxon>
    </lineage>
</organism>
<evidence type="ECO:0000256" key="2">
    <source>
        <dbReference type="ARBA" id="ARBA00023242"/>
    </source>
</evidence>
<dbReference type="Proteomes" id="UP000813444">
    <property type="component" value="Unassembled WGS sequence"/>
</dbReference>
<dbReference type="EMBL" id="JAGPNK010000003">
    <property type="protein sequence ID" value="KAH7324807.1"/>
    <property type="molecule type" value="Genomic_DNA"/>
</dbReference>
<protein>
    <submittedName>
        <fullName evidence="5">Fungal-specific transcription factor domain-containing protein</fullName>
    </submittedName>
</protein>
<dbReference type="Pfam" id="PF00172">
    <property type="entry name" value="Zn_clus"/>
    <property type="match status" value="1"/>
</dbReference>
<keyword evidence="6" id="KW-1185">Reference proteome</keyword>
<feature type="region of interest" description="Disordered" evidence="3">
    <location>
        <begin position="516"/>
        <end position="540"/>
    </location>
</feature>
<evidence type="ECO:0000256" key="3">
    <source>
        <dbReference type="SAM" id="MobiDB-lite"/>
    </source>
</evidence>
<sequence length="761" mass="85617">MDGLESHIGRQRRVAERERKRAVRACDNCRRQKEKCDGGVPCRRCQRLHRQCEFAGLPASAAGEPGLDGLRNRRIAELEQRMGYMETLLNHYTGKANLDLDTLRTLTQSVEEQQPVKTQSPDLQSLSSGYLGPDDEDFTFQPLTDTTLHYSGEHSHWNFSMRIQKWIQQCVPTQGKDDATHSFKEYYRPEELQSPSTTTTSLSALPPRYVADFLVHNFFKHAQTNYFYVDKGWLMEKLDLVYRETSSFTRRDVSIVCILFIVFAIGTRYAHLESQGQTPSQQAEAASKGPFSEDAIGIMFYQQACRLVPDVITLASLESVQACLLIGVFTNPLDASGLSWTYLNLALKMAILNGMQRNCPKGELDPWTREVRNRVFWSAYFAEKRVGTYHGRPISLQTNEIDAEMPTNCPHLLPSLYPNQYAYIMATLQLNQALNRIAQEISVLRTYTRREMAEKLGTLVELKTKLETWWQQLPEDIFQKEPQNHAMISRSAMHLKLEYCVVRIFTGRPFIFPREPVRGASSNGSPDGPPSRPPGSHRSNARSMLVSDCVEAAMSVINTCQVLRNSIGLARASYTEFSSCRAALLVIVTQCLQKKTDRLRDALRIGMSMIKEMAAGGESATSEASLIEAFERAIARLDESEQNEELSEPNTSKSDYNNFKRWEMLWKNDPPSEGGVNGISPGGALMPLPPQPMQPLQSAGVSRHEAMNAPLSLPTPFFGVDANLQPFSQSMDESPALFGYDFGLHMDDTPAPGGNAHLWMP</sequence>
<dbReference type="Gene3D" id="4.10.240.10">
    <property type="entry name" value="Zn(2)-C6 fungal-type DNA-binding domain"/>
    <property type="match status" value="1"/>
</dbReference>
<dbReference type="SUPFAM" id="SSF57701">
    <property type="entry name" value="Zn2/Cys6 DNA-binding domain"/>
    <property type="match status" value="1"/>
</dbReference>